<dbReference type="SMART" id="SM00986">
    <property type="entry name" value="UDG"/>
    <property type="match status" value="1"/>
</dbReference>
<organism evidence="14 15">
    <name type="scientific">Deinococcus aquiradiocola</name>
    <dbReference type="NCBI Taxonomy" id="393059"/>
    <lineage>
        <taxon>Bacteria</taxon>
        <taxon>Thermotogati</taxon>
        <taxon>Deinococcota</taxon>
        <taxon>Deinococci</taxon>
        <taxon>Deinococcales</taxon>
        <taxon>Deinococcaceae</taxon>
        <taxon>Deinococcus</taxon>
    </lineage>
</organism>
<proteinExistence type="inferred from homology"/>
<comment type="caution">
    <text evidence="14">The sequence shown here is derived from an EMBL/GenBank/DDBJ whole genome shotgun (WGS) entry which is preliminary data.</text>
</comment>
<dbReference type="InterPro" id="IPR051536">
    <property type="entry name" value="UDG_Type-4/5"/>
</dbReference>
<feature type="compositionally biased region" description="Basic and acidic residues" evidence="12">
    <location>
        <begin position="205"/>
        <end position="215"/>
    </location>
</feature>
<evidence type="ECO:0000256" key="2">
    <source>
        <dbReference type="ARBA" id="ARBA00006521"/>
    </source>
</evidence>
<reference evidence="14" key="1">
    <citation type="journal article" date="2014" name="Int. J. Syst. Evol. Microbiol.">
        <title>Complete genome sequence of Corynebacterium casei LMG S-19264T (=DSM 44701T), isolated from a smear-ripened cheese.</title>
        <authorList>
            <consortium name="US DOE Joint Genome Institute (JGI-PGF)"/>
            <person name="Walter F."/>
            <person name="Albersmeier A."/>
            <person name="Kalinowski J."/>
            <person name="Ruckert C."/>
        </authorList>
    </citation>
    <scope>NUCLEOTIDE SEQUENCE</scope>
    <source>
        <strain evidence="14">JCM 14371</strain>
    </source>
</reference>
<dbReference type="InterPro" id="IPR005273">
    <property type="entry name" value="Ura-DNA_glyco_family4"/>
</dbReference>
<dbReference type="EC" id="3.2.2.27" evidence="3"/>
<keyword evidence="10" id="KW-0411">Iron-sulfur</keyword>
<dbReference type="Pfam" id="PF03167">
    <property type="entry name" value="UDG"/>
    <property type="match status" value="1"/>
</dbReference>
<gene>
    <name evidence="14" type="ORF">GCM10008939_15500</name>
</gene>
<dbReference type="NCBIfam" id="TIGR00758">
    <property type="entry name" value="UDG_fam4"/>
    <property type="match status" value="1"/>
</dbReference>
<comment type="similarity">
    <text evidence="2">Belongs to the uracil-DNA glycosylase (UDG) superfamily. Type 4 (UDGa) family.</text>
</comment>
<keyword evidence="8" id="KW-0378">Hydrolase</keyword>
<dbReference type="GO" id="GO:0051539">
    <property type="term" value="F:4 iron, 4 sulfur cluster binding"/>
    <property type="evidence" value="ECO:0007669"/>
    <property type="project" value="UniProtKB-KW"/>
</dbReference>
<evidence type="ECO:0000256" key="9">
    <source>
        <dbReference type="ARBA" id="ARBA00023004"/>
    </source>
</evidence>
<evidence type="ECO:0000256" key="12">
    <source>
        <dbReference type="SAM" id="MobiDB-lite"/>
    </source>
</evidence>
<evidence type="ECO:0000256" key="1">
    <source>
        <dbReference type="ARBA" id="ARBA00001400"/>
    </source>
</evidence>
<dbReference type="CDD" id="cd10030">
    <property type="entry name" value="UDG-F4_TTUDGA_SPO1dp_like"/>
    <property type="match status" value="1"/>
</dbReference>
<evidence type="ECO:0000256" key="10">
    <source>
        <dbReference type="ARBA" id="ARBA00023014"/>
    </source>
</evidence>
<evidence type="ECO:0000256" key="8">
    <source>
        <dbReference type="ARBA" id="ARBA00022801"/>
    </source>
</evidence>
<dbReference type="EMBL" id="BMOE01000004">
    <property type="protein sequence ID" value="GGJ71960.1"/>
    <property type="molecule type" value="Genomic_DNA"/>
</dbReference>
<dbReference type="SUPFAM" id="SSF52141">
    <property type="entry name" value="Uracil-DNA glycosylase-like"/>
    <property type="match status" value="1"/>
</dbReference>
<keyword evidence="9" id="KW-0408">Iron</keyword>
<protein>
    <recommendedName>
        <fullName evidence="4">Type-4 uracil-DNA glycosylase</fullName>
        <ecNumber evidence="3">3.2.2.27</ecNumber>
    </recommendedName>
</protein>
<dbReference type="Proteomes" id="UP000635726">
    <property type="component" value="Unassembled WGS sequence"/>
</dbReference>
<feature type="region of interest" description="Disordered" evidence="12">
    <location>
        <begin position="205"/>
        <end position="228"/>
    </location>
</feature>
<name>A0A917UP76_9DEIO</name>
<comment type="catalytic activity">
    <reaction evidence="1">
        <text>Hydrolyzes single-stranded DNA or mismatched double-stranded DNA and polynucleotides, releasing free uracil.</text>
        <dbReference type="EC" id="3.2.2.27"/>
    </reaction>
</comment>
<dbReference type="RefSeq" id="WP_188961943.1">
    <property type="nucleotide sequence ID" value="NZ_BMOE01000004.1"/>
</dbReference>
<dbReference type="InterPro" id="IPR036895">
    <property type="entry name" value="Uracil-DNA_glycosylase-like_sf"/>
</dbReference>
<dbReference type="PANTHER" id="PTHR33693:SF1">
    <property type="entry name" value="TYPE-4 URACIL-DNA GLYCOSYLASE"/>
    <property type="match status" value="1"/>
</dbReference>
<keyword evidence="11" id="KW-0234">DNA repair</keyword>
<accession>A0A917UP76</accession>
<dbReference type="InterPro" id="IPR005122">
    <property type="entry name" value="Uracil-DNA_glycosylase-like"/>
</dbReference>
<feature type="domain" description="Uracil-DNA glycosylase-like" evidence="13">
    <location>
        <begin position="42"/>
        <end position="200"/>
    </location>
</feature>
<evidence type="ECO:0000256" key="5">
    <source>
        <dbReference type="ARBA" id="ARBA00022485"/>
    </source>
</evidence>
<evidence type="ECO:0000256" key="6">
    <source>
        <dbReference type="ARBA" id="ARBA00022723"/>
    </source>
</evidence>
<reference evidence="14" key="2">
    <citation type="submission" date="2020-09" db="EMBL/GenBank/DDBJ databases">
        <authorList>
            <person name="Sun Q."/>
            <person name="Ohkuma M."/>
        </authorList>
    </citation>
    <scope>NUCLEOTIDE SEQUENCE</scope>
    <source>
        <strain evidence="14">JCM 14371</strain>
    </source>
</reference>
<evidence type="ECO:0000256" key="4">
    <source>
        <dbReference type="ARBA" id="ARBA00019403"/>
    </source>
</evidence>
<keyword evidence="15" id="KW-1185">Reference proteome</keyword>
<dbReference type="GO" id="GO:0006281">
    <property type="term" value="P:DNA repair"/>
    <property type="evidence" value="ECO:0007669"/>
    <property type="project" value="UniProtKB-KW"/>
</dbReference>
<keyword evidence="6" id="KW-0479">Metal-binding</keyword>
<dbReference type="PANTHER" id="PTHR33693">
    <property type="entry name" value="TYPE-5 URACIL-DNA GLYCOSYLASE"/>
    <property type="match status" value="1"/>
</dbReference>
<evidence type="ECO:0000256" key="7">
    <source>
        <dbReference type="ARBA" id="ARBA00022763"/>
    </source>
</evidence>
<dbReference type="Gene3D" id="3.40.470.10">
    <property type="entry name" value="Uracil-DNA glycosylase-like domain"/>
    <property type="match status" value="1"/>
</dbReference>
<evidence type="ECO:0000313" key="14">
    <source>
        <dbReference type="EMBL" id="GGJ71960.1"/>
    </source>
</evidence>
<sequence length="228" mass="24782">MTSPPPAPDGGPTDDTALAALTASNLACRACRLRPGCTQVVVSDGNPHARILIVGEGPGGDEDRVGRPFVGRGGQLLDRILEAVRLTRDDVYITNIVKCRPPANRTPEPDESATCTALWLEPQLALLRPELILTLGNTPTQYMLGTRQGITRLRGTWHEYRQKGGLWDALLMPMFHPAYLLRNDTRAVGGPKSLTWRDIREVRRVLDGAPPDRPEGPGGPPEGQGSLF</sequence>
<evidence type="ECO:0000256" key="11">
    <source>
        <dbReference type="ARBA" id="ARBA00023204"/>
    </source>
</evidence>
<evidence type="ECO:0000256" key="3">
    <source>
        <dbReference type="ARBA" id="ARBA00012030"/>
    </source>
</evidence>
<dbReference type="AlphaFoldDB" id="A0A917UP76"/>
<keyword evidence="7" id="KW-0227">DNA damage</keyword>
<dbReference type="GO" id="GO:0004844">
    <property type="term" value="F:uracil DNA N-glycosylase activity"/>
    <property type="evidence" value="ECO:0007669"/>
    <property type="project" value="UniProtKB-EC"/>
</dbReference>
<dbReference type="SMART" id="SM00987">
    <property type="entry name" value="UreE_C"/>
    <property type="match status" value="1"/>
</dbReference>
<evidence type="ECO:0000259" key="13">
    <source>
        <dbReference type="SMART" id="SM00986"/>
    </source>
</evidence>
<dbReference type="GO" id="GO:0046872">
    <property type="term" value="F:metal ion binding"/>
    <property type="evidence" value="ECO:0007669"/>
    <property type="project" value="UniProtKB-KW"/>
</dbReference>
<keyword evidence="5" id="KW-0004">4Fe-4S</keyword>
<evidence type="ECO:0000313" key="15">
    <source>
        <dbReference type="Proteomes" id="UP000635726"/>
    </source>
</evidence>